<evidence type="ECO:0000313" key="2">
    <source>
        <dbReference type="EMBL" id="RKE56568.1"/>
    </source>
</evidence>
<accession>A0A420BIP0</accession>
<feature type="region of interest" description="Disordered" evidence="1">
    <location>
        <begin position="61"/>
        <end position="83"/>
    </location>
</feature>
<keyword evidence="3" id="KW-1185">Reference proteome</keyword>
<protein>
    <submittedName>
        <fullName evidence="2">Uncharacterized protein</fullName>
    </submittedName>
</protein>
<dbReference type="Proteomes" id="UP000286246">
    <property type="component" value="Unassembled WGS sequence"/>
</dbReference>
<name>A0A420BIP0_SPHD1</name>
<reference evidence="2 3" key="1">
    <citation type="submission" date="2018-09" db="EMBL/GenBank/DDBJ databases">
        <title>Genomic Encyclopedia of Type Strains, Phase III (KMG-III): the genomes of soil and plant-associated and newly described type strains.</title>
        <authorList>
            <person name="Whitman W."/>
        </authorList>
    </citation>
    <scope>NUCLEOTIDE SEQUENCE [LARGE SCALE GENOMIC DNA]</scope>
    <source>
        <strain evidence="2 3">CECT 7938</strain>
    </source>
</reference>
<gene>
    <name evidence="2" type="ORF">DFQ12_1433</name>
</gene>
<organism evidence="2 3">
    <name type="scientific">Sphingobacterium detergens</name>
    <dbReference type="NCBI Taxonomy" id="1145106"/>
    <lineage>
        <taxon>Bacteria</taxon>
        <taxon>Pseudomonadati</taxon>
        <taxon>Bacteroidota</taxon>
        <taxon>Sphingobacteriia</taxon>
        <taxon>Sphingobacteriales</taxon>
        <taxon>Sphingobacteriaceae</taxon>
        <taxon>Sphingobacterium</taxon>
    </lineage>
</organism>
<sequence>MTIFTVHLIFFKQRDQFDKYGIFIAVQNKTYKKPIKMKKIAFLALCVILFAGCNNAQQPKSAEKTDSLAKEETPSIGGDKDEHGCLVGAGQTWSEVKQGCIQVFNVGTRLNPVDVKEGDAIISAFVVANDDKSKMELFLPDDNKTTIILDKTENNTYQKDTYKYDADKSDLYVNGAVKYKGEVKK</sequence>
<dbReference type="EMBL" id="RAPY01000001">
    <property type="protein sequence ID" value="RKE56568.1"/>
    <property type="molecule type" value="Genomic_DNA"/>
</dbReference>
<proteinExistence type="predicted"/>
<evidence type="ECO:0000256" key="1">
    <source>
        <dbReference type="SAM" id="MobiDB-lite"/>
    </source>
</evidence>
<dbReference type="AlphaFoldDB" id="A0A420BIP0"/>
<comment type="caution">
    <text evidence="2">The sequence shown here is derived from an EMBL/GenBank/DDBJ whole genome shotgun (WGS) entry which is preliminary data.</text>
</comment>
<evidence type="ECO:0000313" key="3">
    <source>
        <dbReference type="Proteomes" id="UP000286246"/>
    </source>
</evidence>